<protein>
    <submittedName>
        <fullName evidence="8">NAD(P)/FAD-dependent oxidoreductase</fullName>
    </submittedName>
</protein>
<evidence type="ECO:0000256" key="7">
    <source>
        <dbReference type="ARBA" id="ARBA00023033"/>
    </source>
</evidence>
<dbReference type="OrthoDB" id="5168853at2"/>
<evidence type="ECO:0000256" key="3">
    <source>
        <dbReference type="ARBA" id="ARBA00022630"/>
    </source>
</evidence>
<dbReference type="GO" id="GO:0050660">
    <property type="term" value="F:flavin adenine dinucleotide binding"/>
    <property type="evidence" value="ECO:0007669"/>
    <property type="project" value="InterPro"/>
</dbReference>
<dbReference type="GO" id="GO:0004499">
    <property type="term" value="F:N,N-dimethylaniline monooxygenase activity"/>
    <property type="evidence" value="ECO:0007669"/>
    <property type="project" value="InterPro"/>
</dbReference>
<dbReference type="GO" id="GO:0050661">
    <property type="term" value="F:NADP binding"/>
    <property type="evidence" value="ECO:0007669"/>
    <property type="project" value="InterPro"/>
</dbReference>
<keyword evidence="9" id="KW-1185">Reference proteome</keyword>
<evidence type="ECO:0000256" key="6">
    <source>
        <dbReference type="ARBA" id="ARBA00023002"/>
    </source>
</evidence>
<dbReference type="PRINTS" id="PR00469">
    <property type="entry name" value="PNDRDTASEII"/>
</dbReference>
<evidence type="ECO:0000313" key="8">
    <source>
        <dbReference type="EMBL" id="PIB74912.1"/>
    </source>
</evidence>
<accession>A0A2G5P984</accession>
<dbReference type="FunFam" id="3.50.50.60:FF:000228">
    <property type="entry name" value="FAD-containing monooxygenase EthA"/>
    <property type="match status" value="1"/>
</dbReference>
<dbReference type="InterPro" id="IPR036188">
    <property type="entry name" value="FAD/NAD-bd_sf"/>
</dbReference>
<keyword evidence="6" id="KW-0560">Oxidoreductase</keyword>
<proteinExistence type="inferred from homology"/>
<name>A0A2G5P984_9MYCO</name>
<dbReference type="Gene3D" id="3.50.50.60">
    <property type="entry name" value="FAD/NAD(P)-binding domain"/>
    <property type="match status" value="1"/>
</dbReference>
<gene>
    <name evidence="8" type="ORF">CQY22_011125</name>
</gene>
<dbReference type="EMBL" id="PDCN02000013">
    <property type="protein sequence ID" value="PIB74912.1"/>
    <property type="molecule type" value="Genomic_DNA"/>
</dbReference>
<dbReference type="AlphaFoldDB" id="A0A2G5P984"/>
<evidence type="ECO:0000256" key="4">
    <source>
        <dbReference type="ARBA" id="ARBA00022827"/>
    </source>
</evidence>
<reference evidence="8 9" key="1">
    <citation type="journal article" date="2017" name="Infect. Genet. Evol.">
        <title>The new phylogeny of the genus Mycobacterium: The old and the news.</title>
        <authorList>
            <person name="Tortoli E."/>
            <person name="Fedrizzi T."/>
            <person name="Meehan C.J."/>
            <person name="Trovato A."/>
            <person name="Grottola A."/>
            <person name="Giacobazzi E."/>
            <person name="Serpini G.F."/>
            <person name="Tagliazucchi S."/>
            <person name="Fabio A."/>
            <person name="Bettua C."/>
            <person name="Bertorelli R."/>
            <person name="Frascaro F."/>
            <person name="De Sanctis V."/>
            <person name="Pecorari M."/>
            <person name="Jousson O."/>
            <person name="Segata N."/>
            <person name="Cirillo D.M."/>
        </authorList>
    </citation>
    <scope>NUCLEOTIDE SEQUENCE [LARGE SCALE GENOMIC DNA]</scope>
    <source>
        <strain evidence="8 9">CIP1034565</strain>
    </source>
</reference>
<keyword evidence="4" id="KW-0274">FAD</keyword>
<comment type="caution">
    <text evidence="8">The sequence shown here is derived from an EMBL/GenBank/DDBJ whole genome shotgun (WGS) entry which is preliminary data.</text>
</comment>
<dbReference type="InterPro" id="IPR051820">
    <property type="entry name" value="FAD-binding_MO"/>
</dbReference>
<sequence>MSTPSIETADAEIPVEHVDVLVVGAGISGIGAARYVAVEHPEKSIVILEGRDRLGGTWDLFKYPGIRSDSDLHTFGYDFKPWTEREAIADAHQILAYLQETVDENGLRDRIRCGQRVVAADWDSAKRHWVVTVERSDSGERFQMTAWWIFAGTGYYNYDEGYTPVFEGRDRFQGQIVHPQHWPEDLDYAGKKVVVIGSGATAVTLIPSMADKTAKITMLQRTPSYIMPLPKVDPVAIGLQKAFGDERGYALARRFNIGKGRMIYSFCQNHPKAARKLIRFVNARALPRGYDVDTHFNPPYNPWDQRLCAVPNADLFTAIRKGKADVVTDRIVTFDETGIQLESGDHLDADIIVTATGLNLQLFGGMALSVDGKPVTLSDCVVHRGTMLSGVPNLSIIVGYTNSSWTLKVGILCPYVCQLFDYMDEHGYDVACVQAAPGMETRPLLDFGAGYVQRSVSWLPKQGDHAPWRMSMGFAEDKALLDGPLISEGLTFSGPE</sequence>
<dbReference type="PANTHER" id="PTHR43872:SF1">
    <property type="entry name" value="MONOOXYGENASE, PUTATIVE (AFU_ORTHOLOGUE AFUA_8G02570)-RELATED"/>
    <property type="match status" value="1"/>
</dbReference>
<dbReference type="Pfam" id="PF00743">
    <property type="entry name" value="FMO-like"/>
    <property type="match status" value="1"/>
</dbReference>
<dbReference type="STRING" id="85968.GCA_900073015_00504"/>
<organism evidence="8 9">
    <name type="scientific">Mycolicibacterium brumae</name>
    <dbReference type="NCBI Taxonomy" id="85968"/>
    <lineage>
        <taxon>Bacteria</taxon>
        <taxon>Bacillati</taxon>
        <taxon>Actinomycetota</taxon>
        <taxon>Actinomycetes</taxon>
        <taxon>Mycobacteriales</taxon>
        <taxon>Mycobacteriaceae</taxon>
        <taxon>Mycolicibacterium</taxon>
    </lineage>
</organism>
<dbReference type="SUPFAM" id="SSF51905">
    <property type="entry name" value="FAD/NAD(P)-binding domain"/>
    <property type="match status" value="1"/>
</dbReference>
<dbReference type="InterPro" id="IPR020946">
    <property type="entry name" value="Flavin_mOase-like"/>
</dbReference>
<evidence type="ECO:0000256" key="1">
    <source>
        <dbReference type="ARBA" id="ARBA00001974"/>
    </source>
</evidence>
<evidence type="ECO:0000256" key="2">
    <source>
        <dbReference type="ARBA" id="ARBA00010139"/>
    </source>
</evidence>
<comment type="similarity">
    <text evidence="2">Belongs to the FAD-binding monooxygenase family.</text>
</comment>
<evidence type="ECO:0000256" key="5">
    <source>
        <dbReference type="ARBA" id="ARBA00022857"/>
    </source>
</evidence>
<keyword evidence="5" id="KW-0521">NADP</keyword>
<evidence type="ECO:0000313" key="9">
    <source>
        <dbReference type="Proteomes" id="UP000230551"/>
    </source>
</evidence>
<dbReference type="PANTHER" id="PTHR43872">
    <property type="entry name" value="MONOOXYGENASE, PUTATIVE (AFU_ORTHOLOGUE AFUA_8G02570)-RELATED"/>
    <property type="match status" value="1"/>
</dbReference>
<keyword evidence="3" id="KW-0285">Flavoprotein</keyword>
<dbReference type="Proteomes" id="UP000230551">
    <property type="component" value="Unassembled WGS sequence"/>
</dbReference>
<comment type="cofactor">
    <cofactor evidence="1">
        <name>FAD</name>
        <dbReference type="ChEBI" id="CHEBI:57692"/>
    </cofactor>
</comment>
<keyword evidence="7" id="KW-0503">Monooxygenase</keyword>
<dbReference type="RefSeq" id="WP_090585538.1">
    <property type="nucleotide sequence ID" value="NZ_CP104302.1"/>
</dbReference>